<keyword evidence="1" id="KW-0812">Transmembrane</keyword>
<evidence type="ECO:0000256" key="1">
    <source>
        <dbReference type="SAM" id="Phobius"/>
    </source>
</evidence>
<keyword evidence="1" id="KW-0472">Membrane</keyword>
<name>A0A0C3C6P6_HEBCY</name>
<proteinExistence type="predicted"/>
<reference evidence="4" key="2">
    <citation type="submission" date="2015-01" db="EMBL/GenBank/DDBJ databases">
        <title>Evolutionary Origins and Diversification of the Mycorrhizal Mutualists.</title>
        <authorList>
            <consortium name="DOE Joint Genome Institute"/>
            <consortium name="Mycorrhizal Genomics Consortium"/>
            <person name="Kohler A."/>
            <person name="Kuo A."/>
            <person name="Nagy L.G."/>
            <person name="Floudas D."/>
            <person name="Copeland A."/>
            <person name="Barry K.W."/>
            <person name="Cichocki N."/>
            <person name="Veneault-Fourrey C."/>
            <person name="LaButti K."/>
            <person name="Lindquist E.A."/>
            <person name="Lipzen A."/>
            <person name="Lundell T."/>
            <person name="Morin E."/>
            <person name="Murat C."/>
            <person name="Riley R."/>
            <person name="Ohm R."/>
            <person name="Sun H."/>
            <person name="Tunlid A."/>
            <person name="Henrissat B."/>
            <person name="Grigoriev I.V."/>
            <person name="Hibbett D.S."/>
            <person name="Martin F."/>
        </authorList>
    </citation>
    <scope>NUCLEOTIDE SEQUENCE [LARGE SCALE GENOMIC DNA]</scope>
    <source>
        <strain evidence="4">h7</strain>
    </source>
</reference>
<dbReference type="HOGENOM" id="CLU_135748_0_0_1"/>
<feature type="non-terminal residue" evidence="3">
    <location>
        <position position="1"/>
    </location>
</feature>
<evidence type="ECO:0000313" key="4">
    <source>
        <dbReference type="Proteomes" id="UP000053424"/>
    </source>
</evidence>
<feature type="domain" description="DUF6534" evidence="2">
    <location>
        <begin position="42"/>
        <end position="127"/>
    </location>
</feature>
<reference evidence="3 4" key="1">
    <citation type="submission" date="2014-04" db="EMBL/GenBank/DDBJ databases">
        <authorList>
            <consortium name="DOE Joint Genome Institute"/>
            <person name="Kuo A."/>
            <person name="Gay G."/>
            <person name="Dore J."/>
            <person name="Kohler A."/>
            <person name="Nagy L.G."/>
            <person name="Floudas D."/>
            <person name="Copeland A."/>
            <person name="Barry K.W."/>
            <person name="Cichocki N."/>
            <person name="Veneault-Fourrey C."/>
            <person name="LaButti K."/>
            <person name="Lindquist E.A."/>
            <person name="Lipzen A."/>
            <person name="Lundell T."/>
            <person name="Morin E."/>
            <person name="Murat C."/>
            <person name="Sun H."/>
            <person name="Tunlid A."/>
            <person name="Henrissat B."/>
            <person name="Grigoriev I.V."/>
            <person name="Hibbett D.S."/>
            <person name="Martin F."/>
            <person name="Nordberg H.P."/>
            <person name="Cantor M.N."/>
            <person name="Hua S.X."/>
        </authorList>
    </citation>
    <scope>NUCLEOTIDE SEQUENCE [LARGE SCALE GENOMIC DNA]</scope>
    <source>
        <strain evidence="4">h7</strain>
    </source>
</reference>
<dbReference type="OrthoDB" id="2745105at2759"/>
<dbReference type="Pfam" id="PF20152">
    <property type="entry name" value="DUF6534"/>
    <property type="match status" value="1"/>
</dbReference>
<evidence type="ECO:0000313" key="3">
    <source>
        <dbReference type="EMBL" id="KIM39251.1"/>
    </source>
</evidence>
<keyword evidence="4" id="KW-1185">Reference proteome</keyword>
<sequence length="168" mass="18678">KNYFYGHFIFHQAFAIRGFIVGSYSRLVHESWLLYTSLGGCVIADGIVTASLCMLLDHSRTGVKSADSLVNTLMLYSINTGLLTSLCATACFVTFAIWPHEFVFIGFYFALSKLYVNSLLAVLNTRETLRKRTAGRATIPPSPEAIQPNKMNFITTSSILPPRKSIDK</sequence>
<evidence type="ECO:0000259" key="2">
    <source>
        <dbReference type="Pfam" id="PF20152"/>
    </source>
</evidence>
<dbReference type="AlphaFoldDB" id="A0A0C3C6P6"/>
<dbReference type="Proteomes" id="UP000053424">
    <property type="component" value="Unassembled WGS sequence"/>
</dbReference>
<feature type="transmembrane region" description="Helical" evidence="1">
    <location>
        <begin position="32"/>
        <end position="56"/>
    </location>
</feature>
<dbReference type="PANTHER" id="PTHR40465:SF1">
    <property type="entry name" value="DUF6534 DOMAIN-CONTAINING PROTEIN"/>
    <property type="match status" value="1"/>
</dbReference>
<gene>
    <name evidence="3" type="ORF">M413DRAFT_415842</name>
</gene>
<keyword evidence="1" id="KW-1133">Transmembrane helix</keyword>
<dbReference type="InterPro" id="IPR045339">
    <property type="entry name" value="DUF6534"/>
</dbReference>
<dbReference type="EMBL" id="KN831786">
    <property type="protein sequence ID" value="KIM39251.1"/>
    <property type="molecule type" value="Genomic_DNA"/>
</dbReference>
<organism evidence="3 4">
    <name type="scientific">Hebeloma cylindrosporum</name>
    <dbReference type="NCBI Taxonomy" id="76867"/>
    <lineage>
        <taxon>Eukaryota</taxon>
        <taxon>Fungi</taxon>
        <taxon>Dikarya</taxon>
        <taxon>Basidiomycota</taxon>
        <taxon>Agaricomycotina</taxon>
        <taxon>Agaricomycetes</taxon>
        <taxon>Agaricomycetidae</taxon>
        <taxon>Agaricales</taxon>
        <taxon>Agaricineae</taxon>
        <taxon>Hymenogastraceae</taxon>
        <taxon>Hebeloma</taxon>
    </lineage>
</organism>
<protein>
    <recommendedName>
        <fullName evidence="2">DUF6534 domain-containing protein</fullName>
    </recommendedName>
</protein>
<dbReference type="STRING" id="686832.A0A0C3C6P6"/>
<accession>A0A0C3C6P6</accession>
<dbReference type="PANTHER" id="PTHR40465">
    <property type="entry name" value="CHROMOSOME 1, WHOLE GENOME SHOTGUN SEQUENCE"/>
    <property type="match status" value="1"/>
</dbReference>
<feature type="transmembrane region" description="Helical" evidence="1">
    <location>
        <begin position="76"/>
        <end position="98"/>
    </location>
</feature>
<feature type="transmembrane region" description="Helical" evidence="1">
    <location>
        <begin position="104"/>
        <end position="123"/>
    </location>
</feature>